<feature type="transmembrane region" description="Helical" evidence="14">
    <location>
        <begin position="359"/>
        <end position="381"/>
    </location>
</feature>
<dbReference type="Proteomes" id="UP000694385">
    <property type="component" value="Unassembled WGS sequence"/>
</dbReference>
<evidence type="ECO:0000313" key="18">
    <source>
        <dbReference type="Proteomes" id="UP000694385"/>
    </source>
</evidence>
<keyword evidence="18" id="KW-1185">Reference proteome</keyword>
<keyword evidence="4 15" id="KW-0732">Signal</keyword>
<dbReference type="InterPro" id="IPR036179">
    <property type="entry name" value="Ig-like_dom_sf"/>
</dbReference>
<feature type="region of interest" description="Disordered" evidence="13">
    <location>
        <begin position="249"/>
        <end position="270"/>
    </location>
</feature>
<evidence type="ECO:0000256" key="12">
    <source>
        <dbReference type="ARBA" id="ARBA00074025"/>
    </source>
</evidence>
<dbReference type="InterPro" id="IPR037413">
    <property type="entry name" value="MADCAM1"/>
</dbReference>
<feature type="domain" description="Adhesion molecule immunoglobulin-like" evidence="16">
    <location>
        <begin position="109"/>
        <end position="219"/>
    </location>
</feature>
<dbReference type="OMA" id="RALRIEC"/>
<dbReference type="GO" id="GO:0007229">
    <property type="term" value="P:integrin-mediated signaling pathway"/>
    <property type="evidence" value="ECO:0007669"/>
    <property type="project" value="InterPro"/>
</dbReference>
<dbReference type="Ensembl" id="ENSJJAT00000000483.1">
    <property type="protein sequence ID" value="ENSJJAP00000000452.1"/>
    <property type="gene ID" value="ENSJJAG00000000386.1"/>
</dbReference>
<dbReference type="FunFam" id="2.60.40.10:FF:000933">
    <property type="entry name" value="Mucosal addressin cell adhesion molecule 1"/>
    <property type="match status" value="1"/>
</dbReference>
<evidence type="ECO:0000256" key="10">
    <source>
        <dbReference type="ARBA" id="ARBA00023180"/>
    </source>
</evidence>
<dbReference type="PANTHER" id="PTHR14162:SF1">
    <property type="entry name" value="MUCOSAL ADDRESSIN CELL ADHESION MOLECULE 1"/>
    <property type="match status" value="1"/>
</dbReference>
<evidence type="ECO:0000256" key="8">
    <source>
        <dbReference type="ARBA" id="ARBA00023136"/>
    </source>
</evidence>
<evidence type="ECO:0000256" key="7">
    <source>
        <dbReference type="ARBA" id="ARBA00022989"/>
    </source>
</evidence>
<keyword evidence="6" id="KW-0130">Cell adhesion</keyword>
<keyword evidence="5" id="KW-0677">Repeat</keyword>
<keyword evidence="9" id="KW-1015">Disulfide bond</keyword>
<evidence type="ECO:0000256" key="3">
    <source>
        <dbReference type="ARBA" id="ARBA00022692"/>
    </source>
</evidence>
<dbReference type="InterPro" id="IPR013783">
    <property type="entry name" value="Ig-like_fold"/>
</dbReference>
<evidence type="ECO:0000256" key="5">
    <source>
        <dbReference type="ARBA" id="ARBA00022737"/>
    </source>
</evidence>
<evidence type="ECO:0000256" key="11">
    <source>
        <dbReference type="ARBA" id="ARBA00023319"/>
    </source>
</evidence>
<dbReference type="GO" id="GO:0098640">
    <property type="term" value="F:integrin binding involved in cell-matrix adhesion"/>
    <property type="evidence" value="ECO:0007669"/>
    <property type="project" value="InterPro"/>
</dbReference>
<evidence type="ECO:0000313" key="17">
    <source>
        <dbReference type="Ensembl" id="ENSJJAP00000000452.1"/>
    </source>
</evidence>
<dbReference type="GeneTree" id="ENSGT00510000049549"/>
<reference evidence="17" key="1">
    <citation type="submission" date="2025-08" db="UniProtKB">
        <authorList>
            <consortium name="Ensembl"/>
        </authorList>
    </citation>
    <scope>IDENTIFICATION</scope>
</reference>
<organism evidence="17 18">
    <name type="scientific">Jaculus jaculus</name>
    <name type="common">Lesser Egyptian jerboa</name>
    <dbReference type="NCBI Taxonomy" id="51337"/>
    <lineage>
        <taxon>Eukaryota</taxon>
        <taxon>Metazoa</taxon>
        <taxon>Chordata</taxon>
        <taxon>Craniata</taxon>
        <taxon>Vertebrata</taxon>
        <taxon>Euteleostomi</taxon>
        <taxon>Mammalia</taxon>
        <taxon>Eutheria</taxon>
        <taxon>Euarchontoglires</taxon>
        <taxon>Glires</taxon>
        <taxon>Rodentia</taxon>
        <taxon>Myomorpha</taxon>
        <taxon>Dipodoidea</taxon>
        <taxon>Dipodidae</taxon>
        <taxon>Dipodinae</taxon>
        <taxon>Jaculus</taxon>
    </lineage>
</organism>
<dbReference type="GO" id="GO:2000403">
    <property type="term" value="P:positive regulation of lymphocyte migration"/>
    <property type="evidence" value="ECO:0007669"/>
    <property type="project" value="InterPro"/>
</dbReference>
<evidence type="ECO:0000256" key="9">
    <source>
        <dbReference type="ARBA" id="ARBA00023157"/>
    </source>
</evidence>
<gene>
    <name evidence="17" type="primary">Madcam1</name>
</gene>
<dbReference type="Gene3D" id="2.60.40.10">
    <property type="entry name" value="Immunoglobulins"/>
    <property type="match status" value="2"/>
</dbReference>
<dbReference type="PANTHER" id="PTHR14162">
    <property type="entry name" value="MUCOSAL ADDRESSIN CELL ADHESION MOLECULE-1"/>
    <property type="match status" value="1"/>
</dbReference>
<dbReference type="AlphaFoldDB" id="A0A8C5JXG7"/>
<evidence type="ECO:0000256" key="14">
    <source>
        <dbReference type="SAM" id="Phobius"/>
    </source>
</evidence>
<comment type="subunit">
    <text evidence="2">Homodimer.</text>
</comment>
<protein>
    <recommendedName>
        <fullName evidence="12">Mucosal addressin cell adhesion molecule 1</fullName>
    </recommendedName>
</protein>
<reference evidence="17" key="2">
    <citation type="submission" date="2025-09" db="UniProtKB">
        <authorList>
            <consortium name="Ensembl"/>
        </authorList>
    </citation>
    <scope>IDENTIFICATION</scope>
</reference>
<keyword evidence="10" id="KW-0325">Glycoprotein</keyword>
<feature type="chain" id="PRO_5034465969" description="Mucosal addressin cell adhesion molecule 1" evidence="15">
    <location>
        <begin position="20"/>
        <end position="389"/>
    </location>
</feature>
<keyword evidence="7 14" id="KW-1133">Transmembrane helix</keyword>
<evidence type="ECO:0000256" key="4">
    <source>
        <dbReference type="ARBA" id="ARBA00022729"/>
    </source>
</evidence>
<dbReference type="InterPro" id="IPR015169">
    <property type="entry name" value="Adhes-Ig-like"/>
</dbReference>
<accession>A0A8C5JXG7</accession>
<evidence type="ECO:0000256" key="15">
    <source>
        <dbReference type="SAM" id="SignalP"/>
    </source>
</evidence>
<feature type="compositionally biased region" description="Polar residues" evidence="13">
    <location>
        <begin position="249"/>
        <end position="269"/>
    </location>
</feature>
<dbReference type="SUPFAM" id="SSF48726">
    <property type="entry name" value="Immunoglobulin"/>
    <property type="match status" value="2"/>
</dbReference>
<comment type="subcellular location">
    <subcellularLocation>
        <location evidence="1">Membrane</location>
        <topology evidence="1">Single-pass type I membrane protein</topology>
    </subcellularLocation>
</comment>
<dbReference type="GO" id="GO:0050901">
    <property type="term" value="P:leukocyte tethering or rolling"/>
    <property type="evidence" value="ECO:0007669"/>
    <property type="project" value="TreeGrafter"/>
</dbReference>
<evidence type="ECO:0000256" key="2">
    <source>
        <dbReference type="ARBA" id="ARBA00011738"/>
    </source>
</evidence>
<evidence type="ECO:0000259" key="16">
    <source>
        <dbReference type="Pfam" id="PF09085"/>
    </source>
</evidence>
<evidence type="ECO:0000256" key="1">
    <source>
        <dbReference type="ARBA" id="ARBA00004479"/>
    </source>
</evidence>
<evidence type="ECO:0000256" key="6">
    <source>
        <dbReference type="ARBA" id="ARBA00022889"/>
    </source>
</evidence>
<sequence length="389" mass="41778">MKLSLAVLLTLGLLQPSCGLPLHVDPPEPVVAMAMGASRQFTCSLPCTEGTARVQWRGLDTVLGAVQSVPGSSVLSVSSAKLSDAGTRVCVGTCGNQNFQHRVEILVYAFPNELVTLPASLVPGQDQEVSCTAHNVSHTDPDMLSFALLLGDQELEGVQALEPEQEEEIQEAEEDPLFQVTQRWLLPILETPAPRALHCQVTMQLPGLQLTHRKALPVLQSQTSLKPQSPTSSDPPEAVSTEALDIPTLLTTPQQDSTLSAKALSSTGTCRPEIHQERKTTWELVCEARCGPGVAVHWTVAPGGLEAYKKREAGAQAWLSVSPSSSIPKGWFQCRLDPGGQMTSLYVPGQVFPKSPSAVALWIGSLVLGLLVLGFLVYSLWKRCRPSLG</sequence>
<evidence type="ECO:0000256" key="13">
    <source>
        <dbReference type="SAM" id="MobiDB-lite"/>
    </source>
</evidence>
<keyword evidence="11" id="KW-0393">Immunoglobulin domain</keyword>
<keyword evidence="8 14" id="KW-0472">Membrane</keyword>
<dbReference type="GO" id="GO:0034113">
    <property type="term" value="P:heterotypic cell-cell adhesion"/>
    <property type="evidence" value="ECO:0007669"/>
    <property type="project" value="TreeGrafter"/>
</dbReference>
<dbReference type="GO" id="GO:0016020">
    <property type="term" value="C:membrane"/>
    <property type="evidence" value="ECO:0007669"/>
    <property type="project" value="UniProtKB-SubCell"/>
</dbReference>
<dbReference type="FunFam" id="2.60.40.10:FF:000194">
    <property type="entry name" value="Intercellular adhesion molecule 1"/>
    <property type="match status" value="1"/>
</dbReference>
<dbReference type="Pfam" id="PF09085">
    <property type="entry name" value="Adhes-Ig_like"/>
    <property type="match status" value="1"/>
</dbReference>
<keyword evidence="3 14" id="KW-0812">Transmembrane</keyword>
<name>A0A8C5JXG7_JACJA</name>
<proteinExistence type="predicted"/>
<feature type="signal peptide" evidence="15">
    <location>
        <begin position="1"/>
        <end position="19"/>
    </location>
</feature>